<dbReference type="STRING" id="6239.F48E3.6.1"/>
<dbReference type="Bgee" id="WBGene00018606">
    <property type="expression patterns" value="Expressed in embryo and 3 other cell types or tissues"/>
</dbReference>
<feature type="compositionally biased region" description="Acidic residues" evidence="1">
    <location>
        <begin position="201"/>
        <end position="223"/>
    </location>
</feature>
<feature type="transmembrane region" description="Helical" evidence="2">
    <location>
        <begin position="56"/>
        <end position="78"/>
    </location>
</feature>
<name>Q9GP99_CAEEL</name>
<accession>Q9GP99</accession>
<evidence type="ECO:0000256" key="2">
    <source>
        <dbReference type="SAM" id="Phobius"/>
    </source>
</evidence>
<evidence type="ECO:0000313" key="5">
    <source>
        <dbReference type="WormBase" id="F48E3.6"/>
    </source>
</evidence>
<organism evidence="3 4">
    <name type="scientific">Caenorhabditis elegans</name>
    <dbReference type="NCBI Taxonomy" id="6239"/>
    <lineage>
        <taxon>Eukaryota</taxon>
        <taxon>Metazoa</taxon>
        <taxon>Ecdysozoa</taxon>
        <taxon>Nematoda</taxon>
        <taxon>Chromadorea</taxon>
        <taxon>Rhabditida</taxon>
        <taxon>Rhabditina</taxon>
        <taxon>Rhabditomorpha</taxon>
        <taxon>Rhabditoidea</taxon>
        <taxon>Rhabditidae</taxon>
        <taxon>Peloderinae</taxon>
        <taxon>Caenorhabditis</taxon>
    </lineage>
</organism>
<dbReference type="UCSC" id="F48E3.6">
    <property type="organism name" value="c. elegans"/>
</dbReference>
<feature type="transmembrane region" description="Helical" evidence="2">
    <location>
        <begin position="16"/>
        <end position="35"/>
    </location>
</feature>
<sequence>MGKPSTVQNLWNPEEFYPAPLIAALFCIFACASTIKKRVATRPSDLRELGTSWKRSLIVGYILVIGISTACQVTIWKWNWHPRGSYSLFVISNLVMMMVYVSFVTNIAEQCVFIYRWTLVMPLSILASTAYISTFIPSEEPGDRWLFNLYYNVVTAISIKDLYAVLVNDIRVHIHWEKEYNKLNYNISHQGDEVNQSEYSSSDEDWEKVGEDDCDETLDNCDN</sequence>
<evidence type="ECO:0000313" key="4">
    <source>
        <dbReference type="Proteomes" id="UP000001940"/>
    </source>
</evidence>
<protein>
    <submittedName>
        <fullName evidence="3">DUF4220 domain-containing protein</fullName>
    </submittedName>
</protein>
<feature type="transmembrane region" description="Helical" evidence="2">
    <location>
        <begin position="84"/>
        <end position="105"/>
    </location>
</feature>
<dbReference type="OMA" id="NIGWERQ"/>
<feature type="region of interest" description="Disordered" evidence="1">
    <location>
        <begin position="194"/>
        <end position="223"/>
    </location>
</feature>
<gene>
    <name evidence="3" type="ORF">CELE_F48E3.6</name>
    <name evidence="3 5" type="ORF">F48E3.6</name>
</gene>
<keyword evidence="2" id="KW-0812">Transmembrane</keyword>
<proteinExistence type="predicted"/>
<dbReference type="CTD" id="181008"/>
<dbReference type="InParanoid" id="Q9GP99"/>
<dbReference type="KEGG" id="cel:CELE_F48E3.6"/>
<keyword evidence="4" id="KW-1185">Reference proteome</keyword>
<keyword evidence="2" id="KW-1133">Transmembrane helix</keyword>
<dbReference type="RefSeq" id="NP_509269.2">
    <property type="nucleotide sequence ID" value="NM_076868.4"/>
</dbReference>
<keyword evidence="2" id="KW-0472">Membrane</keyword>
<dbReference type="HOGENOM" id="CLU_1120976_0_0_1"/>
<dbReference type="AlphaFoldDB" id="Q9GP99"/>
<dbReference type="GeneID" id="181008"/>
<feature type="transmembrane region" description="Helical" evidence="2">
    <location>
        <begin position="117"/>
        <end position="137"/>
    </location>
</feature>
<evidence type="ECO:0000313" key="3">
    <source>
        <dbReference type="EMBL" id="CCD71305.1"/>
    </source>
</evidence>
<dbReference type="FunCoup" id="Q9GP99">
    <property type="interactions" value="176"/>
</dbReference>
<dbReference type="Proteomes" id="UP000001940">
    <property type="component" value="Chromosome X"/>
</dbReference>
<dbReference type="AGR" id="WB:WBGene00018606"/>
<reference evidence="3 4" key="1">
    <citation type="journal article" date="1998" name="Science">
        <title>Genome sequence of the nematode C. elegans: a platform for investigating biology.</title>
        <authorList>
            <consortium name="The C. elegans sequencing consortium"/>
            <person name="Sulson J.E."/>
            <person name="Waterston R."/>
        </authorList>
    </citation>
    <scope>NUCLEOTIDE SEQUENCE [LARGE SCALE GENOMIC DNA]</scope>
    <source>
        <strain evidence="3 4">Bristol N2</strain>
    </source>
</reference>
<dbReference type="PaxDb" id="6239-F48E3.6"/>
<dbReference type="EMBL" id="BX284606">
    <property type="protein sequence ID" value="CCD71305.1"/>
    <property type="molecule type" value="Genomic_DNA"/>
</dbReference>
<evidence type="ECO:0000256" key="1">
    <source>
        <dbReference type="SAM" id="MobiDB-lite"/>
    </source>
</evidence>
<feature type="transmembrane region" description="Helical" evidence="2">
    <location>
        <begin position="149"/>
        <end position="168"/>
    </location>
</feature>
<dbReference type="WormBase" id="F48E3.6">
    <property type="protein sequence ID" value="CE41808"/>
    <property type="gene ID" value="WBGene00018606"/>
</dbReference>